<proteinExistence type="predicted"/>
<dbReference type="EMBL" id="FNGM01000009">
    <property type="protein sequence ID" value="SDM12149.1"/>
    <property type="molecule type" value="Genomic_DNA"/>
</dbReference>
<name>A0A1G9QMB7_9BACL</name>
<accession>A0A1G9QMB7</accession>
<dbReference type="AlphaFoldDB" id="A0A1G9QMB7"/>
<evidence type="ECO:0000313" key="1">
    <source>
        <dbReference type="EMBL" id="SDM12149.1"/>
    </source>
</evidence>
<evidence type="ECO:0000313" key="2">
    <source>
        <dbReference type="Proteomes" id="UP000182783"/>
    </source>
</evidence>
<dbReference type="Proteomes" id="UP000182783">
    <property type="component" value="Unassembled WGS sequence"/>
</dbReference>
<reference evidence="1 2" key="1">
    <citation type="submission" date="2016-10" db="EMBL/GenBank/DDBJ databases">
        <authorList>
            <person name="de Groot N.N."/>
        </authorList>
    </citation>
    <scope>NUCLEOTIDE SEQUENCE [LARGE SCALE GENOMIC DNA]</scope>
    <source>
        <strain evidence="1 2">CGMCC 1.10239</strain>
    </source>
</reference>
<gene>
    <name evidence="1" type="ORF">SAMN05216191_10933</name>
</gene>
<dbReference type="RefSeq" id="WP_143013459.1">
    <property type="nucleotide sequence ID" value="NZ_CP048429.1"/>
</dbReference>
<dbReference type="OrthoDB" id="2454533at2"/>
<organism evidence="1 2">
    <name type="scientific">Paenibacillus jilunlii</name>
    <dbReference type="NCBI Taxonomy" id="682956"/>
    <lineage>
        <taxon>Bacteria</taxon>
        <taxon>Bacillati</taxon>
        <taxon>Bacillota</taxon>
        <taxon>Bacilli</taxon>
        <taxon>Bacillales</taxon>
        <taxon>Paenibacillaceae</taxon>
        <taxon>Paenibacillus</taxon>
    </lineage>
</organism>
<protein>
    <submittedName>
        <fullName evidence="1">Uncharacterized protein</fullName>
    </submittedName>
</protein>
<sequence>MNGNYTVISRPLHKGNLSRFINRIRVLHKSAGFRLKELFRMIRHLLPCALLLLMITMLTGCTSDSVDTPLYEGQPLKIGIIGDAPAIRERNISFTGMSMDDLKEGAMLPGNIDAVFITKDHLSEAAKPQYAQTYKKAGVPFFFIESMKSYIPFVYENLSYEECMSQAIISLAAK</sequence>